<evidence type="ECO:0000313" key="2">
    <source>
        <dbReference type="Proteomes" id="UP000244334"/>
    </source>
</evidence>
<gene>
    <name evidence="1" type="ORF">ACZ87_00135</name>
</gene>
<accession>A0A328TQY8</accession>
<evidence type="ECO:0000313" key="1">
    <source>
        <dbReference type="EMBL" id="RAP73037.1"/>
    </source>
</evidence>
<comment type="caution">
    <text evidence="1">The sequence shown here is derived from an EMBL/GenBank/DDBJ whole genome shotgun (WGS) entry which is preliminary data.</text>
</comment>
<protein>
    <submittedName>
        <fullName evidence="1">Primosomal protein I</fullName>
    </submittedName>
</protein>
<organism evidence="1 2">
    <name type="scientific">Candidatus Erwinia dacicola</name>
    <dbReference type="NCBI Taxonomy" id="252393"/>
    <lineage>
        <taxon>Bacteria</taxon>
        <taxon>Pseudomonadati</taxon>
        <taxon>Pseudomonadota</taxon>
        <taxon>Gammaproteobacteria</taxon>
        <taxon>Enterobacterales</taxon>
        <taxon>Erwiniaceae</taxon>
        <taxon>Erwinia</taxon>
    </lineage>
</organism>
<reference evidence="1" key="1">
    <citation type="submission" date="2018-04" db="EMBL/GenBank/DDBJ databases">
        <title>Genomes of the Obligate Erwinia dacicola and Facultative Enterobacter sp. OLF Endosymbionts of the Olive Fruit fly, Bactrocera oleae.</title>
        <authorList>
            <person name="Estes A.M."/>
            <person name="Hearn D.J."/>
            <person name="Agarwal S."/>
            <person name="Pierson E.A."/>
            <person name="Dunning-Hotopp J.C."/>
        </authorList>
    </citation>
    <scope>NUCLEOTIDE SEQUENCE [LARGE SCALE GENOMIC DNA]</scope>
    <source>
        <strain evidence="1">Oroville</strain>
    </source>
</reference>
<dbReference type="EMBL" id="LJAM02000005">
    <property type="protein sequence ID" value="RAP73037.1"/>
    <property type="molecule type" value="Genomic_DNA"/>
</dbReference>
<proteinExistence type="predicted"/>
<dbReference type="Proteomes" id="UP000244334">
    <property type="component" value="Unassembled WGS sequence"/>
</dbReference>
<keyword evidence="2" id="KW-1185">Reference proteome</keyword>
<dbReference type="AlphaFoldDB" id="A0A328TQY8"/>
<sequence>MARIRTIKPEFWTDEDMAELSEPACLLAIGLLNYADDEGYFNANPKLIKAAVFPIREPSVPIPVLIQELSNCGYLSMFSTSDGKQFGAITNFLKHQVVNKPKESKIRCLPLIPYEYGTDTGQVPLGMDQGSGKVKPLSLRAKKFKSLQLSFQVSESQSANLPCMKTGSRQMTLSCAPECGAMHYLLTGTRNQT</sequence>
<name>A0A328TQY8_9GAMM</name>